<feature type="transmembrane region" description="Helical" evidence="1">
    <location>
        <begin position="157"/>
        <end position="177"/>
    </location>
</feature>
<evidence type="ECO:0000313" key="4">
    <source>
        <dbReference type="Proteomes" id="UP001500540"/>
    </source>
</evidence>
<organism evidence="3 4">
    <name type="scientific">Microbacterium kribbense</name>
    <dbReference type="NCBI Taxonomy" id="433645"/>
    <lineage>
        <taxon>Bacteria</taxon>
        <taxon>Bacillati</taxon>
        <taxon>Actinomycetota</taxon>
        <taxon>Actinomycetes</taxon>
        <taxon>Micrococcales</taxon>
        <taxon>Microbacteriaceae</taxon>
        <taxon>Microbacterium</taxon>
    </lineage>
</organism>
<evidence type="ECO:0000256" key="1">
    <source>
        <dbReference type="SAM" id="Phobius"/>
    </source>
</evidence>
<dbReference type="Proteomes" id="UP001500540">
    <property type="component" value="Unassembled WGS sequence"/>
</dbReference>
<keyword evidence="1" id="KW-0812">Transmembrane</keyword>
<gene>
    <name evidence="3" type="ORF">GCM10022240_12580</name>
</gene>
<sequence length="178" mass="19133">MAKSIEEGGSFVLRALMSSVTFWALVGIAVIFVGDAAIRGRFAIALRAALILGLLVWCAWVLLYRMSIRVDADGLTVRNLLRWVRIPWGQVAEISRRMQLRVVLADNSVVECWGGTFASRPGTRRSREADRGDPGLALLRTAHAGARKAGGTVQRGWDVPALAAGTVLLIAAALAALL</sequence>
<feature type="transmembrane region" description="Helical" evidence="1">
    <location>
        <begin position="44"/>
        <end position="63"/>
    </location>
</feature>
<dbReference type="RefSeq" id="WP_344781680.1">
    <property type="nucleotide sequence ID" value="NZ_BAABAF010000004.1"/>
</dbReference>
<name>A0ABP7GIK1_9MICO</name>
<comment type="caution">
    <text evidence="3">The sequence shown here is derived from an EMBL/GenBank/DDBJ whole genome shotgun (WGS) entry which is preliminary data.</text>
</comment>
<dbReference type="EMBL" id="BAABAF010000004">
    <property type="protein sequence ID" value="GAA3761534.1"/>
    <property type="molecule type" value="Genomic_DNA"/>
</dbReference>
<feature type="domain" description="Low molecular weight protein antigen 6 PH" evidence="2">
    <location>
        <begin position="65"/>
        <end position="125"/>
    </location>
</feature>
<accession>A0ABP7GIK1</accession>
<feature type="transmembrane region" description="Helical" evidence="1">
    <location>
        <begin position="12"/>
        <end position="32"/>
    </location>
</feature>
<keyword evidence="1" id="KW-0472">Membrane</keyword>
<keyword evidence="1" id="KW-1133">Transmembrane helix</keyword>
<evidence type="ECO:0000259" key="2">
    <source>
        <dbReference type="Pfam" id="PF10756"/>
    </source>
</evidence>
<evidence type="ECO:0000313" key="3">
    <source>
        <dbReference type="EMBL" id="GAA3761534.1"/>
    </source>
</evidence>
<keyword evidence="4" id="KW-1185">Reference proteome</keyword>
<dbReference type="Pfam" id="PF10756">
    <property type="entry name" value="bPH_6"/>
    <property type="match status" value="1"/>
</dbReference>
<reference evidence="4" key="1">
    <citation type="journal article" date="2019" name="Int. J. Syst. Evol. Microbiol.">
        <title>The Global Catalogue of Microorganisms (GCM) 10K type strain sequencing project: providing services to taxonomists for standard genome sequencing and annotation.</title>
        <authorList>
            <consortium name="The Broad Institute Genomics Platform"/>
            <consortium name="The Broad Institute Genome Sequencing Center for Infectious Disease"/>
            <person name="Wu L."/>
            <person name="Ma J."/>
        </authorList>
    </citation>
    <scope>NUCLEOTIDE SEQUENCE [LARGE SCALE GENOMIC DNA]</scope>
    <source>
        <strain evidence="4">JCM 16950</strain>
    </source>
</reference>
<proteinExistence type="predicted"/>
<protein>
    <recommendedName>
        <fullName evidence="2">Low molecular weight protein antigen 6 PH domain-containing protein</fullName>
    </recommendedName>
</protein>
<dbReference type="InterPro" id="IPR019692">
    <property type="entry name" value="CFP-6_PH"/>
</dbReference>